<evidence type="ECO:0000256" key="5">
    <source>
        <dbReference type="ARBA" id="ARBA00022670"/>
    </source>
</evidence>
<evidence type="ECO:0000256" key="8">
    <source>
        <dbReference type="ARBA" id="ARBA00022833"/>
    </source>
</evidence>
<dbReference type="PANTHER" id="PTHR42837">
    <property type="entry name" value="REGULATOR OF SIGMA-E PROTEASE RSEP"/>
    <property type="match status" value="1"/>
</dbReference>
<comment type="cofactor">
    <cofactor evidence="1">
        <name>Zn(2+)</name>
        <dbReference type="ChEBI" id="CHEBI:29105"/>
    </cofactor>
</comment>
<dbReference type="Proteomes" id="UP000019222">
    <property type="component" value="Chromosome"/>
</dbReference>
<keyword evidence="8" id="KW-0862">Zinc</keyword>
<keyword evidence="17" id="KW-1185">Reference proteome</keyword>
<dbReference type="SUPFAM" id="SSF50156">
    <property type="entry name" value="PDZ domain-like"/>
    <property type="match status" value="1"/>
</dbReference>
<evidence type="ECO:0000256" key="3">
    <source>
        <dbReference type="ARBA" id="ARBA00007931"/>
    </source>
</evidence>
<keyword evidence="9 14" id="KW-1133">Transmembrane helix</keyword>
<comment type="subcellular location">
    <subcellularLocation>
        <location evidence="2">Membrane</location>
        <topology evidence="2">Multi-pass membrane protein</topology>
    </subcellularLocation>
</comment>
<dbReference type="GO" id="GO:0006508">
    <property type="term" value="P:proteolysis"/>
    <property type="evidence" value="ECO:0007669"/>
    <property type="project" value="UniProtKB-KW"/>
</dbReference>
<evidence type="ECO:0000256" key="7">
    <source>
        <dbReference type="ARBA" id="ARBA00022801"/>
    </source>
</evidence>
<keyword evidence="5 16" id="KW-0645">Protease</keyword>
<evidence type="ECO:0000313" key="17">
    <source>
        <dbReference type="Proteomes" id="UP000019222"/>
    </source>
</evidence>
<feature type="domain" description="PDZ" evidence="15">
    <location>
        <begin position="112"/>
        <end position="206"/>
    </location>
</feature>
<dbReference type="Pfam" id="PF17820">
    <property type="entry name" value="PDZ_6"/>
    <property type="match status" value="1"/>
</dbReference>
<dbReference type="PANTHER" id="PTHR42837:SF2">
    <property type="entry name" value="MEMBRANE METALLOPROTEASE ARASP2, CHLOROPLASTIC-RELATED"/>
    <property type="match status" value="1"/>
</dbReference>
<gene>
    <name evidence="16" type="ORF">B843_08360</name>
</gene>
<reference evidence="16 17" key="1">
    <citation type="submission" date="2013-02" db="EMBL/GenBank/DDBJ databases">
        <title>The complete genome sequence of Corynebacterium vitaeruminis DSM 20294.</title>
        <authorList>
            <person name="Ruckert C."/>
            <person name="Albersmeier A."/>
            <person name="Kalinowski J."/>
        </authorList>
    </citation>
    <scope>NUCLEOTIDE SEQUENCE [LARGE SCALE GENOMIC DNA]</scope>
    <source>
        <strain evidence="17">ATCC 10234</strain>
    </source>
</reference>
<protein>
    <recommendedName>
        <fullName evidence="4">Zinc metalloprotease Rip1</fullName>
    </recommendedName>
    <alternativeName>
        <fullName evidence="12">S2P endopeptidase</fullName>
    </alternativeName>
    <alternativeName>
        <fullName evidence="13">Site-2-type intramembrane protease</fullName>
    </alternativeName>
</protein>
<evidence type="ECO:0000256" key="9">
    <source>
        <dbReference type="ARBA" id="ARBA00022989"/>
    </source>
</evidence>
<dbReference type="KEGG" id="cvt:B843_08360"/>
<keyword evidence="6 14" id="KW-0812">Transmembrane</keyword>
<proteinExistence type="inferred from homology"/>
<dbReference type="EMBL" id="CP004353">
    <property type="protein sequence ID" value="AHI23057.1"/>
    <property type="molecule type" value="Genomic_DNA"/>
</dbReference>
<dbReference type="InterPro" id="IPR041489">
    <property type="entry name" value="PDZ_6"/>
</dbReference>
<evidence type="ECO:0000256" key="10">
    <source>
        <dbReference type="ARBA" id="ARBA00023049"/>
    </source>
</evidence>
<dbReference type="InterPro" id="IPR004387">
    <property type="entry name" value="Pept_M50_Zn"/>
</dbReference>
<evidence type="ECO:0000256" key="1">
    <source>
        <dbReference type="ARBA" id="ARBA00001947"/>
    </source>
</evidence>
<keyword evidence="7" id="KW-0378">Hydrolase</keyword>
<dbReference type="InterPro" id="IPR036034">
    <property type="entry name" value="PDZ_sf"/>
</dbReference>
<comment type="similarity">
    <text evidence="3">Belongs to the peptidase M50B family.</text>
</comment>
<feature type="transmembrane region" description="Helical" evidence="14">
    <location>
        <begin position="94"/>
        <end position="119"/>
    </location>
</feature>
<dbReference type="RefSeq" id="WP_025253074.1">
    <property type="nucleotide sequence ID" value="NZ_CP004353.1"/>
</dbReference>
<dbReference type="HOGENOM" id="CLU_025778_1_2_11"/>
<evidence type="ECO:0000256" key="14">
    <source>
        <dbReference type="SAM" id="Phobius"/>
    </source>
</evidence>
<dbReference type="eggNOG" id="COG0750">
    <property type="taxonomic scope" value="Bacteria"/>
</dbReference>
<dbReference type="SMART" id="SM00228">
    <property type="entry name" value="PDZ"/>
    <property type="match status" value="1"/>
</dbReference>
<evidence type="ECO:0000313" key="16">
    <source>
        <dbReference type="EMBL" id="AHI23057.1"/>
    </source>
</evidence>
<evidence type="ECO:0000259" key="15">
    <source>
        <dbReference type="SMART" id="SM00228"/>
    </source>
</evidence>
<sequence length="402" mass="42683">MLSYLLGVLLFAVGIAITIGVHEAGHFTAARIFGMRVRRFFIGFGPTLVSFRRGHTDYGFKLVPVGGFCDIAGMTNQDEVTEEEKPFAMMNKPWWQRVIVLLGGIIVNLVVAFLIFYFIALSSGLPDPKASTVPTVGEVTCVAPYQVDAQTLADCQGTGPAGEAGVKTGDQIVSVDGQEVLSFTDLRDYVMQHAGQTIALEVVRDGEHLTIDVPVVSAKRLDQDGNEVTVGAIGVSNAPVEIKPVGAGKAFVVAGNYMNAMLDASVKGLASFPAKLPGVVASIFGAQRAEDSPMSVVGVSRVGGELVEHSMWASFFNLLASLNLFLAVFNIIPLPPLDGGHIAVVLYEKIRDFFRRLRGLPAAGPADYQKLMPVTVAVAALLLGVGAAVILADVVNPIRLFG</sequence>
<evidence type="ECO:0000256" key="4">
    <source>
        <dbReference type="ARBA" id="ARBA00019897"/>
    </source>
</evidence>
<dbReference type="Gene3D" id="2.30.42.10">
    <property type="match status" value="1"/>
</dbReference>
<accession>W5Y1I7</accession>
<evidence type="ECO:0000256" key="12">
    <source>
        <dbReference type="ARBA" id="ARBA00032214"/>
    </source>
</evidence>
<dbReference type="PATRIC" id="fig|1224164.3.peg.1685"/>
<evidence type="ECO:0000256" key="6">
    <source>
        <dbReference type="ARBA" id="ARBA00022692"/>
    </source>
</evidence>
<dbReference type="STRING" id="1224164.B843_08360"/>
<evidence type="ECO:0000256" key="2">
    <source>
        <dbReference type="ARBA" id="ARBA00004141"/>
    </source>
</evidence>
<organism evidence="16 17">
    <name type="scientific">Corynebacterium vitaeruminis DSM 20294</name>
    <dbReference type="NCBI Taxonomy" id="1224164"/>
    <lineage>
        <taxon>Bacteria</taxon>
        <taxon>Bacillati</taxon>
        <taxon>Actinomycetota</taxon>
        <taxon>Actinomycetes</taxon>
        <taxon>Mycobacteriales</taxon>
        <taxon>Corynebacteriaceae</taxon>
        <taxon>Corynebacterium</taxon>
    </lineage>
</organism>
<dbReference type="InterPro" id="IPR008915">
    <property type="entry name" value="Peptidase_M50"/>
</dbReference>
<dbReference type="CDD" id="cd23081">
    <property type="entry name" value="cpPDZ_EcRseP-like"/>
    <property type="match status" value="1"/>
</dbReference>
<evidence type="ECO:0000256" key="13">
    <source>
        <dbReference type="ARBA" id="ARBA00033476"/>
    </source>
</evidence>
<dbReference type="GO" id="GO:0016020">
    <property type="term" value="C:membrane"/>
    <property type="evidence" value="ECO:0007669"/>
    <property type="project" value="UniProtKB-SubCell"/>
</dbReference>
<dbReference type="CDD" id="cd06163">
    <property type="entry name" value="S2P-M50_PDZ_RseP-like"/>
    <property type="match status" value="1"/>
</dbReference>
<name>W5Y1I7_9CORY</name>
<dbReference type="AlphaFoldDB" id="W5Y1I7"/>
<dbReference type="InterPro" id="IPR001478">
    <property type="entry name" value="PDZ"/>
</dbReference>
<evidence type="ECO:0000256" key="11">
    <source>
        <dbReference type="ARBA" id="ARBA00023136"/>
    </source>
</evidence>
<keyword evidence="10 16" id="KW-0482">Metalloprotease</keyword>
<keyword evidence="11 14" id="KW-0472">Membrane</keyword>
<feature type="transmembrane region" description="Helical" evidence="14">
    <location>
        <begin position="374"/>
        <end position="395"/>
    </location>
</feature>
<dbReference type="GO" id="GO:0004222">
    <property type="term" value="F:metalloendopeptidase activity"/>
    <property type="evidence" value="ECO:0007669"/>
    <property type="project" value="InterPro"/>
</dbReference>
<dbReference type="Pfam" id="PF02163">
    <property type="entry name" value="Peptidase_M50"/>
    <property type="match status" value="1"/>
</dbReference>